<organism evidence="2 3">
    <name type="scientific">Denitratisoma oestradiolicum</name>
    <dbReference type="NCBI Taxonomy" id="311182"/>
    <lineage>
        <taxon>Bacteria</taxon>
        <taxon>Pseudomonadati</taxon>
        <taxon>Pseudomonadota</taxon>
        <taxon>Betaproteobacteria</taxon>
        <taxon>Nitrosomonadales</taxon>
        <taxon>Sterolibacteriaceae</taxon>
        <taxon>Denitratisoma</taxon>
    </lineage>
</organism>
<sequence length="217" mass="23808">MVVREDDGGGVEAQRGLHHFAGIDRGLRQRAPEQLDVLDDAVLRVKEDRGEHFMLQGTEAQREIGVGVGRRRNQAVAHHLLVKDGQRGLDDVLGGRQLELAVVVDGEKVDVRSGHLSDSRKWAGLPTSSGSVRSAAVKGETAIGRKRPPGRAALDGENELTPFEVTGNPYPLHTTDPFVQLSSFRARKLTSGEAQDAAGRRRRRVRRQRSGHRGGRR</sequence>
<evidence type="ECO:0000313" key="3">
    <source>
        <dbReference type="Proteomes" id="UP000515733"/>
    </source>
</evidence>
<feature type="compositionally biased region" description="Basic residues" evidence="1">
    <location>
        <begin position="200"/>
        <end position="217"/>
    </location>
</feature>
<proteinExistence type="predicted"/>
<dbReference type="AlphaFoldDB" id="A0A6S6Y1E6"/>
<evidence type="ECO:0000256" key="1">
    <source>
        <dbReference type="SAM" id="MobiDB-lite"/>
    </source>
</evidence>
<name>A0A6S6Y1E6_9PROT</name>
<dbReference type="KEGG" id="doe:DENOEST_P0072"/>
<evidence type="ECO:0000313" key="2">
    <source>
        <dbReference type="EMBL" id="CAB1371230.1"/>
    </source>
</evidence>
<reference evidence="2 3" key="1">
    <citation type="submission" date="2020-03" db="EMBL/GenBank/DDBJ databases">
        <authorList>
            <consortium name="Genoscope - CEA"/>
            <person name="William W."/>
        </authorList>
    </citation>
    <scope>NUCLEOTIDE SEQUENCE [LARGE SCALE GENOMIC DNA]</scope>
    <source>
        <strain evidence="3">DSM 16959</strain>
        <plasmid evidence="2 3">pI</plasmid>
    </source>
</reference>
<keyword evidence="3" id="KW-1185">Reference proteome</keyword>
<dbReference type="Proteomes" id="UP000515733">
    <property type="component" value="Plasmid pI"/>
</dbReference>
<protein>
    <submittedName>
        <fullName evidence="2">Uncharacterized protein</fullName>
    </submittedName>
</protein>
<keyword evidence="2" id="KW-0614">Plasmid</keyword>
<feature type="region of interest" description="Disordered" evidence="1">
    <location>
        <begin position="138"/>
        <end position="157"/>
    </location>
</feature>
<feature type="region of interest" description="Disordered" evidence="1">
    <location>
        <begin position="189"/>
        <end position="217"/>
    </location>
</feature>
<gene>
    <name evidence="2" type="ORF">DENOEST_P0072</name>
</gene>
<geneLocation type="plasmid" evidence="2 3">
    <name>pI</name>
</geneLocation>
<accession>A0A6S6Y1E6</accession>
<dbReference type="EMBL" id="LR778302">
    <property type="protein sequence ID" value="CAB1371230.1"/>
    <property type="molecule type" value="Genomic_DNA"/>
</dbReference>